<dbReference type="Proteomes" id="UP000275408">
    <property type="component" value="Unassembled WGS sequence"/>
</dbReference>
<reference evidence="1 2" key="1">
    <citation type="journal article" date="2018" name="Sci. Rep.">
        <title>Comparative analysis of the Pocillopora damicornis genome highlights role of immune system in coral evolution.</title>
        <authorList>
            <person name="Cunning R."/>
            <person name="Bay R.A."/>
            <person name="Gillette P."/>
            <person name="Baker A.C."/>
            <person name="Traylor-Knowles N."/>
        </authorList>
    </citation>
    <scope>NUCLEOTIDE SEQUENCE [LARGE SCALE GENOMIC DNA]</scope>
    <source>
        <strain evidence="1">RSMAS</strain>
        <tissue evidence="1">Whole animal</tissue>
    </source>
</reference>
<evidence type="ECO:0000313" key="2">
    <source>
        <dbReference type="Proteomes" id="UP000275408"/>
    </source>
</evidence>
<organism evidence="1 2">
    <name type="scientific">Pocillopora damicornis</name>
    <name type="common">Cauliflower coral</name>
    <name type="synonym">Millepora damicornis</name>
    <dbReference type="NCBI Taxonomy" id="46731"/>
    <lineage>
        <taxon>Eukaryota</taxon>
        <taxon>Metazoa</taxon>
        <taxon>Cnidaria</taxon>
        <taxon>Anthozoa</taxon>
        <taxon>Hexacorallia</taxon>
        <taxon>Scleractinia</taxon>
        <taxon>Astrocoeniina</taxon>
        <taxon>Pocilloporidae</taxon>
        <taxon>Pocillopora</taxon>
    </lineage>
</organism>
<proteinExistence type="predicted"/>
<name>A0A3M6U757_POCDA</name>
<dbReference type="AlphaFoldDB" id="A0A3M6U757"/>
<gene>
    <name evidence="1" type="ORF">pdam_00025600</name>
</gene>
<evidence type="ECO:0008006" key="3">
    <source>
        <dbReference type="Google" id="ProtNLM"/>
    </source>
</evidence>
<accession>A0A3M6U757</accession>
<keyword evidence="2" id="KW-1185">Reference proteome</keyword>
<sequence>MAWGGLSIGCSNSLQRLQNRAAHIKQGKAMTEEAFKMLAWVNFETQTKAHKCILVFKCLNDLVTPYLSSYFIRNHTIHTYATRQRNDIHLPHPKLTLGKNTFRFLATILFNDLPTQVKEATLLLIVKNSLRDFKSLIKSKKTSSPVCLYYLVQYASGKVRKLMRSCLAMKLKDGYQQAHTLLKDKVIISLLCTLKGSPIDQPSKPKTVLHYVNSQFFSLDVRTPLVRTLRMIVNSLPYSLKLKWHDVTDSITEIQERDHNQGIKGLCLGQSESSPSNYIQ</sequence>
<evidence type="ECO:0000313" key="1">
    <source>
        <dbReference type="EMBL" id="RMX49522.1"/>
    </source>
</evidence>
<protein>
    <recommendedName>
        <fullName evidence="3">Reverse transcriptase domain-containing protein</fullName>
    </recommendedName>
</protein>
<dbReference type="EMBL" id="RCHS01002111">
    <property type="protein sequence ID" value="RMX49522.1"/>
    <property type="molecule type" value="Genomic_DNA"/>
</dbReference>
<comment type="caution">
    <text evidence="1">The sequence shown here is derived from an EMBL/GenBank/DDBJ whole genome shotgun (WGS) entry which is preliminary data.</text>
</comment>